<organism evidence="2 3">
    <name type="scientific">Arthrobacter globiformis</name>
    <dbReference type="NCBI Taxonomy" id="1665"/>
    <lineage>
        <taxon>Bacteria</taxon>
        <taxon>Bacillati</taxon>
        <taxon>Actinomycetota</taxon>
        <taxon>Actinomycetes</taxon>
        <taxon>Micrococcales</taxon>
        <taxon>Micrococcaceae</taxon>
        <taxon>Arthrobacter</taxon>
    </lineage>
</organism>
<evidence type="ECO:0000256" key="1">
    <source>
        <dbReference type="SAM" id="Phobius"/>
    </source>
</evidence>
<name>A0A328HIC8_ARTGO</name>
<keyword evidence="1" id="KW-0472">Membrane</keyword>
<proteinExistence type="predicted"/>
<evidence type="ECO:0000313" key="2">
    <source>
        <dbReference type="EMBL" id="RAM38282.1"/>
    </source>
</evidence>
<keyword evidence="1" id="KW-0812">Transmembrane</keyword>
<protein>
    <submittedName>
        <fullName evidence="2">Uncharacterized protein</fullName>
    </submittedName>
</protein>
<dbReference type="Proteomes" id="UP000249166">
    <property type="component" value="Unassembled WGS sequence"/>
</dbReference>
<feature type="transmembrane region" description="Helical" evidence="1">
    <location>
        <begin position="7"/>
        <end position="23"/>
    </location>
</feature>
<feature type="transmembrane region" description="Helical" evidence="1">
    <location>
        <begin position="29"/>
        <end position="47"/>
    </location>
</feature>
<gene>
    <name evidence="2" type="ORF">DBZ45_04495</name>
</gene>
<dbReference type="AlphaFoldDB" id="A0A328HIC8"/>
<evidence type="ECO:0000313" key="3">
    <source>
        <dbReference type="Proteomes" id="UP000249166"/>
    </source>
</evidence>
<sequence length="163" mass="17454">MFGRFSVVGFVVCLILMLFVPGLRDVGATMLFVALFATAFTTLGIRAKSSSERAFLQRLTGTVNDVVLELTADRTQQLSADGLRSLLLDGESLPLSVNGVSGLRLLVVTQRPPKAKQNAKPKADAVTTKRIVIAATPPDYGIRSFDRLLETATTDPGFNLAAS</sequence>
<dbReference type="EMBL" id="QLNP01000062">
    <property type="protein sequence ID" value="RAM38282.1"/>
    <property type="molecule type" value="Genomic_DNA"/>
</dbReference>
<accession>A0A328HIC8</accession>
<comment type="caution">
    <text evidence="2">The sequence shown here is derived from an EMBL/GenBank/DDBJ whole genome shotgun (WGS) entry which is preliminary data.</text>
</comment>
<reference evidence="2 3" key="1">
    <citation type="submission" date="2018-04" db="EMBL/GenBank/DDBJ databases">
        <title>Bacteria isolated from cave deposits of Manipur.</title>
        <authorList>
            <person name="Sahoo D."/>
            <person name="Sarangthem I."/>
            <person name="Nandeibam J."/>
        </authorList>
    </citation>
    <scope>NUCLEOTIDE SEQUENCE [LARGE SCALE GENOMIC DNA]</scope>
    <source>
        <strain evidence="3">mrc11</strain>
    </source>
</reference>
<keyword evidence="1" id="KW-1133">Transmembrane helix</keyword>